<dbReference type="InterPro" id="IPR003782">
    <property type="entry name" value="SCO1/SenC"/>
</dbReference>
<organism evidence="6 7">
    <name type="scientific">Hucho hucho</name>
    <name type="common">huchen</name>
    <dbReference type="NCBI Taxonomy" id="62062"/>
    <lineage>
        <taxon>Eukaryota</taxon>
        <taxon>Metazoa</taxon>
        <taxon>Chordata</taxon>
        <taxon>Craniata</taxon>
        <taxon>Vertebrata</taxon>
        <taxon>Euteleostomi</taxon>
        <taxon>Actinopterygii</taxon>
        <taxon>Neopterygii</taxon>
        <taxon>Teleostei</taxon>
        <taxon>Protacanthopterygii</taxon>
        <taxon>Salmoniformes</taxon>
        <taxon>Salmonidae</taxon>
        <taxon>Salmoninae</taxon>
        <taxon>Hucho</taxon>
    </lineage>
</organism>
<keyword evidence="4" id="KW-1015">Disulfide bond</keyword>
<keyword evidence="5" id="KW-0472">Membrane</keyword>
<feature type="binding site" evidence="3">
    <location>
        <position position="349"/>
    </location>
    <ligand>
        <name>Cu cation</name>
        <dbReference type="ChEBI" id="CHEBI:23378"/>
    </ligand>
</feature>
<dbReference type="GO" id="GO:0046872">
    <property type="term" value="F:metal ion binding"/>
    <property type="evidence" value="ECO:0007669"/>
    <property type="project" value="UniProtKB-KW"/>
</dbReference>
<feature type="binding site" evidence="3">
    <location>
        <position position="258"/>
    </location>
    <ligand>
        <name>Cu cation</name>
        <dbReference type="ChEBI" id="CHEBI:23378"/>
    </ligand>
</feature>
<reference evidence="6" key="3">
    <citation type="submission" date="2025-09" db="UniProtKB">
        <authorList>
            <consortium name="Ensembl"/>
        </authorList>
    </citation>
    <scope>IDENTIFICATION</scope>
</reference>
<evidence type="ECO:0000256" key="3">
    <source>
        <dbReference type="PIRSR" id="PIRSR603782-1"/>
    </source>
</evidence>
<dbReference type="PANTHER" id="PTHR12151">
    <property type="entry name" value="ELECTRON TRANSPORT PROTIN SCO1/SENC FAMILY MEMBER"/>
    <property type="match status" value="1"/>
</dbReference>
<dbReference type="SUPFAM" id="SSF52833">
    <property type="entry name" value="Thioredoxin-like"/>
    <property type="match status" value="1"/>
</dbReference>
<dbReference type="AlphaFoldDB" id="A0A4W5K3J8"/>
<accession>A0A4W5K3J8</accession>
<evidence type="ECO:0000256" key="1">
    <source>
        <dbReference type="ARBA" id="ARBA00004434"/>
    </source>
</evidence>
<comment type="subcellular location">
    <subcellularLocation>
        <location evidence="1">Mitochondrion inner membrane</location>
        <topology evidence="1">Single-pass membrane protein</topology>
    </subcellularLocation>
</comment>
<dbReference type="GO" id="GO:0033617">
    <property type="term" value="P:mitochondrial respiratory chain complex IV assembly"/>
    <property type="evidence" value="ECO:0007669"/>
    <property type="project" value="TreeGrafter"/>
</dbReference>
<feature type="binding site" evidence="3">
    <location>
        <position position="262"/>
    </location>
    <ligand>
        <name>Cu cation</name>
        <dbReference type="ChEBI" id="CHEBI:23378"/>
    </ligand>
</feature>
<feature type="transmembrane region" description="Helical" evidence="5">
    <location>
        <begin position="186"/>
        <end position="203"/>
    </location>
</feature>
<reference evidence="7" key="1">
    <citation type="submission" date="2018-06" db="EMBL/GenBank/DDBJ databases">
        <title>Genome assembly of Danube salmon.</title>
        <authorList>
            <person name="Macqueen D.J."/>
            <person name="Gundappa M.K."/>
        </authorList>
    </citation>
    <scope>NUCLEOTIDE SEQUENCE [LARGE SCALE GENOMIC DNA]</scope>
</reference>
<evidence type="ECO:0000256" key="4">
    <source>
        <dbReference type="PIRSR" id="PIRSR603782-2"/>
    </source>
</evidence>
<dbReference type="GeneTree" id="ENSGT00390000004323"/>
<evidence type="ECO:0000313" key="6">
    <source>
        <dbReference type="Ensembl" id="ENSHHUP00000006556.1"/>
    </source>
</evidence>
<evidence type="ECO:0000313" key="7">
    <source>
        <dbReference type="Proteomes" id="UP000314982"/>
    </source>
</evidence>
<keyword evidence="3" id="KW-0479">Metal-binding</keyword>
<evidence type="ECO:0000256" key="2">
    <source>
        <dbReference type="ARBA" id="ARBA00010996"/>
    </source>
</evidence>
<dbReference type="GO" id="GO:0005743">
    <property type="term" value="C:mitochondrial inner membrane"/>
    <property type="evidence" value="ECO:0007669"/>
    <property type="project" value="UniProtKB-SubCell"/>
</dbReference>
<dbReference type="Ensembl" id="ENSHHUT00000006754.1">
    <property type="protein sequence ID" value="ENSHHUP00000006556.1"/>
    <property type="gene ID" value="ENSHHUG00000004033.1"/>
</dbReference>
<keyword evidence="3" id="KW-0186">Copper</keyword>
<proteinExistence type="inferred from homology"/>
<keyword evidence="5" id="KW-0812">Transmembrane</keyword>
<dbReference type="Proteomes" id="UP000314982">
    <property type="component" value="Unassembled WGS sequence"/>
</dbReference>
<sequence length="391" mass="44238">MGYYKITCMLYESMTTCKELCHCSLKRLHLNQGQDNYRAKSYGVIRLNDHQGQQPPEPLPVHPAIIQKARFAGGSMLCLKRRMLGLVGFIGGDLHAMSGRLLRCTLRSSAVQQTSGSTHHPQRVWLSSQAPLCGHHTPKHRTGLYGPFTHPKQTLGSSRGPLFTQRVALSQGPNTSTAKIRLRTRLVVTLLFGGGLLGTWWYVRNEKQQNHRLQRIEQLKKVALGQGDFSLLDHRGHRRTKRDFLGSWVILYFGFTHCPDICPDELDKISAVVSALDKDQSLPVVQPLFVTVDPERDNVAALERYVKDFHPRLIGLTGTPEEVKVAGKDYRVYASPGPKDEDGDYIVDHTILIYLVNPDGLFLDYYNRMKDDVQIAESIRNHMKSYVKLPE</sequence>
<keyword evidence="7" id="KW-1185">Reference proteome</keyword>
<dbReference type="CDD" id="cd02968">
    <property type="entry name" value="SCO"/>
    <property type="match status" value="1"/>
</dbReference>
<dbReference type="Gene3D" id="3.40.30.10">
    <property type="entry name" value="Glutaredoxin"/>
    <property type="match status" value="1"/>
</dbReference>
<comment type="similarity">
    <text evidence="2">Belongs to the SCO1/2 family.</text>
</comment>
<dbReference type="PANTHER" id="PTHR12151:SF2">
    <property type="entry name" value="PROTEIN SCO2 HOMOLOG, MITOCHONDRIAL"/>
    <property type="match status" value="1"/>
</dbReference>
<dbReference type="InterPro" id="IPR036249">
    <property type="entry name" value="Thioredoxin-like_sf"/>
</dbReference>
<dbReference type="Pfam" id="PF02630">
    <property type="entry name" value="SCO1-SenC"/>
    <property type="match status" value="1"/>
</dbReference>
<dbReference type="FunFam" id="3.40.30.10:FF:000013">
    <property type="entry name" value="Blast:Protein SCO1 homolog, mitochondrial"/>
    <property type="match status" value="1"/>
</dbReference>
<protein>
    <submittedName>
        <fullName evidence="6">Synthesis of cytochrome C oxidase 2</fullName>
    </submittedName>
</protein>
<evidence type="ECO:0000256" key="5">
    <source>
        <dbReference type="SAM" id="Phobius"/>
    </source>
</evidence>
<feature type="disulfide bond" description="Redox-active" evidence="4">
    <location>
        <begin position="258"/>
        <end position="262"/>
    </location>
</feature>
<name>A0A4W5K3J8_9TELE</name>
<dbReference type="STRING" id="62062.ENSHHUP00000006556"/>
<reference evidence="6" key="2">
    <citation type="submission" date="2025-08" db="UniProtKB">
        <authorList>
            <consortium name="Ensembl"/>
        </authorList>
    </citation>
    <scope>IDENTIFICATION</scope>
</reference>
<keyword evidence="5" id="KW-1133">Transmembrane helix</keyword>